<dbReference type="InterPro" id="IPR001478">
    <property type="entry name" value="PDZ"/>
</dbReference>
<sequence>MTRILPALMVLSLSITACTQKVATTPSRWFDEATLILQKQYYGHQKQRLQPLIENHQQHLKKLCYQTCSWNTAETELKNLLKDLADPHTFYRTPEQHKQDAGQQVALGIQLAFLKDQNAHLILRVKEDSPAAKAGLRRGDAILTVNGVPCTPEHETLLKTTIQQGQPFQGTVHRPGKGRWQLTLQGKQPAGGFMPALVTAGLPAGIGLLTVPDFDSWQKVSHSIHALIKTAQDARLNTLVLDLRGNPGGYVWEMLSSASAFMKQVDTVDAFPARKVHLVGWEGKVRQEGKLYLPFFYRAPTPHLWTGKLLVLVNPKTASAAESLAYTLQLQHRATVIGEPTQGLLNTTTQDHPLSNGGTLVVAITRTQQPSGAPYPERITPDLPIKDDLVALMQTGQDRMLQAALEVAQSGTPSP</sequence>
<dbReference type="SUPFAM" id="SSF52096">
    <property type="entry name" value="ClpP/crotonase"/>
    <property type="match status" value="1"/>
</dbReference>
<dbReference type="SMART" id="SM00228">
    <property type="entry name" value="PDZ"/>
    <property type="match status" value="1"/>
</dbReference>
<dbReference type="PANTHER" id="PTHR32060">
    <property type="entry name" value="TAIL-SPECIFIC PROTEASE"/>
    <property type="match status" value="1"/>
</dbReference>
<keyword evidence="4" id="KW-1185">Reference proteome</keyword>
<dbReference type="PROSITE" id="PS51257">
    <property type="entry name" value="PROKAR_LIPOPROTEIN"/>
    <property type="match status" value="1"/>
</dbReference>
<organism evidence="3 4">
    <name type="scientific">Deinococcus roseus</name>
    <dbReference type="NCBI Taxonomy" id="392414"/>
    <lineage>
        <taxon>Bacteria</taxon>
        <taxon>Thermotogati</taxon>
        <taxon>Deinococcota</taxon>
        <taxon>Deinococci</taxon>
        <taxon>Deinococcales</taxon>
        <taxon>Deinococcaceae</taxon>
        <taxon>Deinococcus</taxon>
    </lineage>
</organism>
<dbReference type="Pfam" id="PF03572">
    <property type="entry name" value="Peptidase_S41"/>
    <property type="match status" value="1"/>
</dbReference>
<dbReference type="CDD" id="cd06567">
    <property type="entry name" value="Peptidase_S41"/>
    <property type="match status" value="1"/>
</dbReference>
<keyword evidence="3" id="KW-0645">Protease</keyword>
<keyword evidence="1" id="KW-0732">Signal</keyword>
<dbReference type="RefSeq" id="WP_189005857.1">
    <property type="nucleotide sequence ID" value="NZ_BMOD01000021.1"/>
</dbReference>
<reference evidence="4" key="1">
    <citation type="journal article" date="2019" name="Int. J. Syst. Evol. Microbiol.">
        <title>The Global Catalogue of Microorganisms (GCM) 10K type strain sequencing project: providing services to taxonomists for standard genome sequencing and annotation.</title>
        <authorList>
            <consortium name="The Broad Institute Genomics Platform"/>
            <consortium name="The Broad Institute Genome Sequencing Center for Infectious Disease"/>
            <person name="Wu L."/>
            <person name="Ma J."/>
        </authorList>
    </citation>
    <scope>NUCLEOTIDE SEQUENCE [LARGE SCALE GENOMIC DNA]</scope>
    <source>
        <strain evidence="4">JCM 14370</strain>
    </source>
</reference>
<dbReference type="PROSITE" id="PS50106">
    <property type="entry name" value="PDZ"/>
    <property type="match status" value="1"/>
</dbReference>
<dbReference type="InterPro" id="IPR029045">
    <property type="entry name" value="ClpP/crotonase-like_dom_sf"/>
</dbReference>
<dbReference type="InterPro" id="IPR005151">
    <property type="entry name" value="Tail-specific_protease"/>
</dbReference>
<dbReference type="SMART" id="SM00245">
    <property type="entry name" value="TSPc"/>
    <property type="match status" value="1"/>
</dbReference>
<dbReference type="Gene3D" id="2.30.42.10">
    <property type="match status" value="1"/>
</dbReference>
<dbReference type="Gene3D" id="3.90.226.10">
    <property type="entry name" value="2-enoyl-CoA Hydratase, Chain A, domain 1"/>
    <property type="match status" value="1"/>
</dbReference>
<dbReference type="Pfam" id="PF17820">
    <property type="entry name" value="PDZ_6"/>
    <property type="match status" value="1"/>
</dbReference>
<dbReference type="EMBL" id="BMOD01000021">
    <property type="protein sequence ID" value="GGJ50171.1"/>
    <property type="molecule type" value="Genomic_DNA"/>
</dbReference>
<dbReference type="Proteomes" id="UP000632222">
    <property type="component" value="Unassembled WGS sequence"/>
</dbReference>
<name>A0ABQ2D968_9DEIO</name>
<feature type="signal peptide" evidence="1">
    <location>
        <begin position="1"/>
        <end position="23"/>
    </location>
</feature>
<proteinExistence type="predicted"/>
<dbReference type="InterPro" id="IPR041489">
    <property type="entry name" value="PDZ_6"/>
</dbReference>
<dbReference type="SUPFAM" id="SSF50156">
    <property type="entry name" value="PDZ domain-like"/>
    <property type="match status" value="1"/>
</dbReference>
<protein>
    <submittedName>
        <fullName evidence="3">Protease</fullName>
    </submittedName>
</protein>
<feature type="domain" description="PDZ" evidence="2">
    <location>
        <begin position="93"/>
        <end position="149"/>
    </location>
</feature>
<keyword evidence="3" id="KW-0378">Hydrolase</keyword>
<evidence type="ECO:0000259" key="2">
    <source>
        <dbReference type="PROSITE" id="PS50106"/>
    </source>
</evidence>
<dbReference type="PANTHER" id="PTHR32060:SF30">
    <property type="entry name" value="CARBOXY-TERMINAL PROCESSING PROTEASE CTPA"/>
    <property type="match status" value="1"/>
</dbReference>
<evidence type="ECO:0000313" key="4">
    <source>
        <dbReference type="Proteomes" id="UP000632222"/>
    </source>
</evidence>
<dbReference type="GO" id="GO:0008233">
    <property type="term" value="F:peptidase activity"/>
    <property type="evidence" value="ECO:0007669"/>
    <property type="project" value="UniProtKB-KW"/>
</dbReference>
<comment type="caution">
    <text evidence="3">The sequence shown here is derived from an EMBL/GenBank/DDBJ whole genome shotgun (WGS) entry which is preliminary data.</text>
</comment>
<dbReference type="GO" id="GO:0006508">
    <property type="term" value="P:proteolysis"/>
    <property type="evidence" value="ECO:0007669"/>
    <property type="project" value="UniProtKB-KW"/>
</dbReference>
<accession>A0ABQ2D968</accession>
<feature type="chain" id="PRO_5045276008" evidence="1">
    <location>
        <begin position="24"/>
        <end position="415"/>
    </location>
</feature>
<evidence type="ECO:0000256" key="1">
    <source>
        <dbReference type="SAM" id="SignalP"/>
    </source>
</evidence>
<gene>
    <name evidence="3" type="ORF">GCM10008938_40160</name>
</gene>
<evidence type="ECO:0000313" key="3">
    <source>
        <dbReference type="EMBL" id="GGJ50171.1"/>
    </source>
</evidence>
<dbReference type="InterPro" id="IPR036034">
    <property type="entry name" value="PDZ_sf"/>
</dbReference>